<evidence type="ECO:0000313" key="8">
    <source>
        <dbReference type="Proteomes" id="UP000297273"/>
    </source>
</evidence>
<feature type="region of interest" description="Disordered" evidence="2">
    <location>
        <begin position="553"/>
        <end position="581"/>
    </location>
</feature>
<dbReference type="InterPro" id="IPR011460">
    <property type="entry name" value="Lcl_C"/>
</dbReference>
<gene>
    <name evidence="6" type="ORF">EHO57_05680</name>
    <name evidence="7" type="ORF">EHQ53_12430</name>
</gene>
<evidence type="ECO:0000313" key="9">
    <source>
        <dbReference type="Proteomes" id="UP000297946"/>
    </source>
</evidence>
<feature type="domain" description="GH29D-like beta-sandwich" evidence="5">
    <location>
        <begin position="169"/>
        <end position="243"/>
    </location>
</feature>
<keyword evidence="1" id="KW-0732">Signal</keyword>
<dbReference type="InterPro" id="IPR032812">
    <property type="entry name" value="SbsA_Ig"/>
</dbReference>
<reference evidence="7" key="1">
    <citation type="submission" date="2018-10" db="EMBL/GenBank/DDBJ databases">
        <authorList>
            <person name="Vincent A.T."/>
            <person name="Schiettekatte O."/>
            <person name="Bourhy P."/>
            <person name="Veyrier F.J."/>
            <person name="Picardeau M."/>
        </authorList>
    </citation>
    <scope>NUCLEOTIDE SEQUENCE</scope>
    <source>
        <strain evidence="7">201702690</strain>
    </source>
</reference>
<evidence type="ECO:0000259" key="5">
    <source>
        <dbReference type="Pfam" id="PF13290"/>
    </source>
</evidence>
<comment type="caution">
    <text evidence="6">The sequence shown here is derived from an EMBL/GenBank/DDBJ whole genome shotgun (WGS) entry which is preliminary data.</text>
</comment>
<feature type="domain" description="Lcl C-terminal" evidence="3">
    <location>
        <begin position="735"/>
        <end position="868"/>
    </location>
</feature>
<evidence type="ECO:0000256" key="1">
    <source>
        <dbReference type="ARBA" id="ARBA00022729"/>
    </source>
</evidence>
<sequence>MKSIVGLLLFLLLLLSNCSPKSGGNSLFLLLGLLGGGGAHHLPAPGQPVNLNGGEGSSTGTVTDVNGDGKADGISTNNNGIPDIPLIDTNHDGVADAVDANGDGVADYYLCFHDGVTTLTLGPNCIGGQVTVVPGQGYDTTDDGVSNPDNTILQSIANDVTAPSSSINPGAGTFASAQDVTITCSDNVAPGNIAYTTNGDTPVFSPIHGQIGGPPKVTFSVGASGNGSYTVKYLCRDLAGNLQAAVQTAVFVIDDHLPDITTSNLNSQYISNSSGAINAATFNWSSNRDGTYTIRVNSTSCTDGTILEGPSSVTNSVSNSANISASSLSVGSNSLRICVIDSISTQTGQKLVDITRDDTAPTVTPNPTAGDYSSTQSVFLSCSDSSAGCDKIVYTTNSTDPTMTGSSGSITNGSKFTSSISAADSSITEIRYIARDNAGNVSSVVSSSYTVDSTVANVSITAGSSSSLVSASSSATISWHSDKAGSYQLRIGGTDCSSGTALSNGGGNSNVTGTVSAGTTDTTSTIQNSAFSDGANTVRVCVSNLIGNFGSSTRTVTKDSTAPSVQSSTPSDTSTGVAPNPGNLTIVFNEDMKTDGSNPTLTINLFTVDGTSSAAASTANGTTFTWTDSKTLKIKLSWINFPENTKISYTLSTAELQDLAGNAISSFSAISFTTTVRQKNRSIADTGLTNCYNATTSISCGDSSFPRQDGDFANTPSTRNFSGPTLNATFTSDATVKDNLTGLSWRNCITGKSSGTSCTTGTNTTGAWLTAINLCAQYNVMNSGSGFAGKTNWRVPSSDELDTLPNYSLDAGTVSKIPSTLFANATNSTIYWSSTAYLGTGDKAYFLNGQGVVGFSNKTTTSPVVLCVSE</sequence>
<feature type="domain" description="SbsA Ig-like" evidence="4">
    <location>
        <begin position="559"/>
        <end position="674"/>
    </location>
</feature>
<dbReference type="Pfam" id="PF13290">
    <property type="entry name" value="CHB_HEX_C_1"/>
    <property type="match status" value="2"/>
</dbReference>
<accession>A0A5F1ZQA3</accession>
<feature type="compositionally biased region" description="Polar residues" evidence="2">
    <location>
        <begin position="553"/>
        <end position="577"/>
    </location>
</feature>
<dbReference type="Pfam" id="PF07603">
    <property type="entry name" value="Lcl_C"/>
    <property type="match status" value="1"/>
</dbReference>
<evidence type="ECO:0000313" key="7">
    <source>
        <dbReference type="EMBL" id="TGL39990.1"/>
    </source>
</evidence>
<organism evidence="6 9">
    <name type="scientific">Leptospira langatensis</name>
    <dbReference type="NCBI Taxonomy" id="2484983"/>
    <lineage>
        <taxon>Bacteria</taxon>
        <taxon>Pseudomonadati</taxon>
        <taxon>Spirochaetota</taxon>
        <taxon>Spirochaetia</taxon>
        <taxon>Leptospirales</taxon>
        <taxon>Leptospiraceae</taxon>
        <taxon>Leptospira</taxon>
    </lineage>
</organism>
<dbReference type="RefSeq" id="WP_135646108.1">
    <property type="nucleotide sequence ID" value="NZ_RQER01000004.1"/>
</dbReference>
<dbReference type="AlphaFoldDB" id="A0A5F1ZQA3"/>
<proteinExistence type="predicted"/>
<reference evidence="6 9" key="2">
    <citation type="journal article" date="2019" name="PLoS Negl. Trop. Dis.">
        <title>Revisiting the worldwide diversity of Leptospira species in the environment.</title>
        <authorList>
            <person name="Vincent A.T."/>
            <person name="Schiettekatte O."/>
            <person name="Bourhy P."/>
            <person name="Veyrier F.J."/>
            <person name="Picardeau M."/>
        </authorList>
    </citation>
    <scope>NUCLEOTIDE SEQUENCE [LARGE SCALE GENOMIC DNA]</scope>
    <source>
        <strain evidence="7">201702690</strain>
        <strain evidence="6 9">SSW18</strain>
    </source>
</reference>
<dbReference type="InterPro" id="IPR059177">
    <property type="entry name" value="GH29D-like_dom"/>
</dbReference>
<dbReference type="Pfam" id="PF13205">
    <property type="entry name" value="Big_5"/>
    <property type="match status" value="1"/>
</dbReference>
<evidence type="ECO:0000259" key="3">
    <source>
        <dbReference type="Pfam" id="PF07603"/>
    </source>
</evidence>
<protein>
    <submittedName>
        <fullName evidence="6">DUF1566 domain-containing protein</fullName>
    </submittedName>
</protein>
<dbReference type="Proteomes" id="UP000297946">
    <property type="component" value="Unassembled WGS sequence"/>
</dbReference>
<keyword evidence="8" id="KW-1185">Reference proteome</keyword>
<name>A0A5F1ZQA3_9LEPT</name>
<evidence type="ECO:0000259" key="4">
    <source>
        <dbReference type="Pfam" id="PF13205"/>
    </source>
</evidence>
<evidence type="ECO:0000313" key="6">
    <source>
        <dbReference type="EMBL" id="TGK02805.1"/>
    </source>
</evidence>
<dbReference type="OrthoDB" id="343463at2"/>
<dbReference type="EMBL" id="RQGC01000008">
    <property type="protein sequence ID" value="TGL39990.1"/>
    <property type="molecule type" value="Genomic_DNA"/>
</dbReference>
<dbReference type="EMBL" id="RQER01000004">
    <property type="protein sequence ID" value="TGK02805.1"/>
    <property type="molecule type" value="Genomic_DNA"/>
</dbReference>
<evidence type="ECO:0000256" key="2">
    <source>
        <dbReference type="SAM" id="MobiDB-lite"/>
    </source>
</evidence>
<feature type="domain" description="GH29D-like beta-sandwich" evidence="5">
    <location>
        <begin position="367"/>
        <end position="446"/>
    </location>
</feature>
<dbReference type="Proteomes" id="UP000297273">
    <property type="component" value="Unassembled WGS sequence"/>
</dbReference>